<dbReference type="Pfam" id="PF00076">
    <property type="entry name" value="RRM_1"/>
    <property type="match status" value="1"/>
</dbReference>
<evidence type="ECO:0000259" key="2">
    <source>
        <dbReference type="Pfam" id="PF00076"/>
    </source>
</evidence>
<reference evidence="3" key="1">
    <citation type="submission" date="2021-02" db="EMBL/GenBank/DDBJ databases">
        <authorList>
            <person name="Dougan E. K."/>
            <person name="Rhodes N."/>
            <person name="Thang M."/>
            <person name="Chan C."/>
        </authorList>
    </citation>
    <scope>NUCLEOTIDE SEQUENCE</scope>
</reference>
<organism evidence="3 4">
    <name type="scientific">Polarella glacialis</name>
    <name type="common">Dinoflagellate</name>
    <dbReference type="NCBI Taxonomy" id="89957"/>
    <lineage>
        <taxon>Eukaryota</taxon>
        <taxon>Sar</taxon>
        <taxon>Alveolata</taxon>
        <taxon>Dinophyceae</taxon>
        <taxon>Suessiales</taxon>
        <taxon>Suessiaceae</taxon>
        <taxon>Polarella</taxon>
    </lineage>
</organism>
<dbReference type="Proteomes" id="UP000626109">
    <property type="component" value="Unassembled WGS sequence"/>
</dbReference>
<feature type="region of interest" description="Disordered" evidence="1">
    <location>
        <begin position="258"/>
        <end position="315"/>
    </location>
</feature>
<dbReference type="InterPro" id="IPR000504">
    <property type="entry name" value="RRM_dom"/>
</dbReference>
<dbReference type="SUPFAM" id="SSF54928">
    <property type="entry name" value="RNA-binding domain, RBD"/>
    <property type="match status" value="1"/>
</dbReference>
<feature type="compositionally biased region" description="Basic and acidic residues" evidence="1">
    <location>
        <begin position="295"/>
        <end position="307"/>
    </location>
</feature>
<evidence type="ECO:0000256" key="1">
    <source>
        <dbReference type="SAM" id="MobiDB-lite"/>
    </source>
</evidence>
<evidence type="ECO:0000313" key="3">
    <source>
        <dbReference type="EMBL" id="CAE8686665.1"/>
    </source>
</evidence>
<feature type="domain" description="RRM" evidence="2">
    <location>
        <begin position="174"/>
        <end position="211"/>
    </location>
</feature>
<dbReference type="InterPro" id="IPR012677">
    <property type="entry name" value="Nucleotide-bd_a/b_plait_sf"/>
</dbReference>
<dbReference type="AlphaFoldDB" id="A0A813JZN3"/>
<feature type="non-terminal residue" evidence="3">
    <location>
        <position position="315"/>
    </location>
</feature>
<protein>
    <recommendedName>
        <fullName evidence="2">RRM domain-containing protein</fullName>
    </recommendedName>
</protein>
<gene>
    <name evidence="3" type="ORF">PGLA2088_LOCUS25095</name>
</gene>
<sequence>HGPGPPVLGSGIRDQDLGAASPRGEVMTESRSSASSNVYTSGGYAGFRPCHHSMDVPSSSHPMGALLNISTSYEEEAKRLATTKVHVSGLPADCEDDAVEAKLRQVLQDCVRRAAAAEAEFAASANQVADSVADVEVLPEEADSATKAEAEAEVEAEADADMITESPDDDAEVFVSCAVVRNKDTLVCKGYCFLAFTSLVQAEEAVEFLNGGVEVAGVQVSAQLSFPKAAKTKQEKVVPQEEELHDLRLRRKRYQGTGKHAQYGHEAASSGTVEGGGNTKTRNSIGRLQGIAGTRDGRPVLLDDSKCSSRSGFRA</sequence>
<feature type="region of interest" description="Disordered" evidence="1">
    <location>
        <begin position="1"/>
        <end position="36"/>
    </location>
</feature>
<dbReference type="EMBL" id="CAJNNW010026622">
    <property type="protein sequence ID" value="CAE8686665.1"/>
    <property type="molecule type" value="Genomic_DNA"/>
</dbReference>
<dbReference type="Gene3D" id="3.30.70.330">
    <property type="match status" value="1"/>
</dbReference>
<name>A0A813JZN3_POLGL</name>
<dbReference type="GO" id="GO:0003723">
    <property type="term" value="F:RNA binding"/>
    <property type="evidence" value="ECO:0007669"/>
    <property type="project" value="InterPro"/>
</dbReference>
<dbReference type="InterPro" id="IPR035979">
    <property type="entry name" value="RBD_domain_sf"/>
</dbReference>
<comment type="caution">
    <text evidence="3">The sequence shown here is derived from an EMBL/GenBank/DDBJ whole genome shotgun (WGS) entry which is preliminary data.</text>
</comment>
<accession>A0A813JZN3</accession>
<proteinExistence type="predicted"/>
<evidence type="ECO:0000313" key="4">
    <source>
        <dbReference type="Proteomes" id="UP000626109"/>
    </source>
</evidence>